<comment type="caution">
    <text evidence="2">The sequence shown here is derived from an EMBL/GenBank/DDBJ whole genome shotgun (WGS) entry which is preliminary data.</text>
</comment>
<dbReference type="EMBL" id="JAJSOF020000023">
    <property type="protein sequence ID" value="KAJ4436250.1"/>
    <property type="molecule type" value="Genomic_DNA"/>
</dbReference>
<name>A0ABQ8SRA6_PERAM</name>
<evidence type="ECO:0000256" key="1">
    <source>
        <dbReference type="SAM" id="MobiDB-lite"/>
    </source>
</evidence>
<accession>A0ABQ8SRA6</accession>
<gene>
    <name evidence="2" type="ORF">ANN_18881</name>
</gene>
<evidence type="ECO:0000313" key="2">
    <source>
        <dbReference type="EMBL" id="KAJ4436250.1"/>
    </source>
</evidence>
<protein>
    <submittedName>
        <fullName evidence="2">Uncharacterized protein</fullName>
    </submittedName>
</protein>
<sequence length="212" mass="23299">MWDTQRSDGSTSFKILETGTNLHGLNHDDDDDDDDDDDGGGGGGGGGGGIIVVLNAASYMKKSAKFLSYAWTPGRFALRRVVEVGRGNGSDVTRWLWFVGGGYETVVKFKGKTVFKFEGSTQRAVRLTDFENKLLASEDQHSVLCDLPTSGAGKGDLYHRRINRAHSRLTDSRGGLRRWLCLIEQAGIRAGSRSQDGEIRVIRGEKCAGWRW</sequence>
<evidence type="ECO:0000313" key="3">
    <source>
        <dbReference type="Proteomes" id="UP001148838"/>
    </source>
</evidence>
<feature type="region of interest" description="Disordered" evidence="1">
    <location>
        <begin position="22"/>
        <end position="42"/>
    </location>
</feature>
<keyword evidence="3" id="KW-1185">Reference proteome</keyword>
<organism evidence="2 3">
    <name type="scientific">Periplaneta americana</name>
    <name type="common">American cockroach</name>
    <name type="synonym">Blatta americana</name>
    <dbReference type="NCBI Taxonomy" id="6978"/>
    <lineage>
        <taxon>Eukaryota</taxon>
        <taxon>Metazoa</taxon>
        <taxon>Ecdysozoa</taxon>
        <taxon>Arthropoda</taxon>
        <taxon>Hexapoda</taxon>
        <taxon>Insecta</taxon>
        <taxon>Pterygota</taxon>
        <taxon>Neoptera</taxon>
        <taxon>Polyneoptera</taxon>
        <taxon>Dictyoptera</taxon>
        <taxon>Blattodea</taxon>
        <taxon>Blattoidea</taxon>
        <taxon>Blattidae</taxon>
        <taxon>Blattinae</taxon>
        <taxon>Periplaneta</taxon>
    </lineage>
</organism>
<proteinExistence type="predicted"/>
<reference evidence="2 3" key="1">
    <citation type="journal article" date="2022" name="Allergy">
        <title>Genome assembly and annotation of Periplaneta americana reveal a comprehensive cockroach allergen profile.</title>
        <authorList>
            <person name="Wang L."/>
            <person name="Xiong Q."/>
            <person name="Saelim N."/>
            <person name="Wang L."/>
            <person name="Nong W."/>
            <person name="Wan A.T."/>
            <person name="Shi M."/>
            <person name="Liu X."/>
            <person name="Cao Q."/>
            <person name="Hui J.H.L."/>
            <person name="Sookrung N."/>
            <person name="Leung T.F."/>
            <person name="Tungtrongchitr A."/>
            <person name="Tsui S.K.W."/>
        </authorList>
    </citation>
    <scope>NUCLEOTIDE SEQUENCE [LARGE SCALE GENOMIC DNA]</scope>
    <source>
        <strain evidence="2">PWHHKU_190912</strain>
    </source>
</reference>
<dbReference type="Proteomes" id="UP001148838">
    <property type="component" value="Unassembled WGS sequence"/>
</dbReference>
<feature type="compositionally biased region" description="Acidic residues" evidence="1">
    <location>
        <begin position="28"/>
        <end position="39"/>
    </location>
</feature>